<dbReference type="Proteomes" id="UP001336020">
    <property type="component" value="Unassembled WGS sequence"/>
</dbReference>
<evidence type="ECO:0000256" key="3">
    <source>
        <dbReference type="ARBA" id="ARBA00022989"/>
    </source>
</evidence>
<dbReference type="InterPro" id="IPR007593">
    <property type="entry name" value="CD225/Dispanin_fam"/>
</dbReference>
<feature type="transmembrane region" description="Helical" evidence="6">
    <location>
        <begin position="28"/>
        <end position="46"/>
    </location>
</feature>
<evidence type="ECO:0000256" key="5">
    <source>
        <dbReference type="SAM" id="MobiDB-lite"/>
    </source>
</evidence>
<proteinExistence type="predicted"/>
<keyword evidence="2 6" id="KW-0812">Transmembrane</keyword>
<dbReference type="EMBL" id="JAUTXY010000005">
    <property type="protein sequence ID" value="MEE2058382.1"/>
    <property type="molecule type" value="Genomic_DNA"/>
</dbReference>
<dbReference type="RefSeq" id="WP_330133631.1">
    <property type="nucleotide sequence ID" value="NZ_JAUTXY010000005.1"/>
</dbReference>
<evidence type="ECO:0000256" key="6">
    <source>
        <dbReference type="SAM" id="Phobius"/>
    </source>
</evidence>
<feature type="transmembrane region" description="Helical" evidence="6">
    <location>
        <begin position="79"/>
        <end position="104"/>
    </location>
</feature>
<comment type="subcellular location">
    <subcellularLocation>
        <location evidence="1">Membrane</location>
    </subcellularLocation>
</comment>
<keyword evidence="4 6" id="KW-0472">Membrane</keyword>
<evidence type="ECO:0000256" key="4">
    <source>
        <dbReference type="ARBA" id="ARBA00023136"/>
    </source>
</evidence>
<evidence type="ECO:0000256" key="2">
    <source>
        <dbReference type="ARBA" id="ARBA00022692"/>
    </source>
</evidence>
<keyword evidence="3 6" id="KW-1133">Transmembrane helix</keyword>
<keyword evidence="8" id="KW-1185">Reference proteome</keyword>
<gene>
    <name evidence="7" type="ORF">Q7514_12710</name>
</gene>
<protein>
    <submittedName>
        <fullName evidence="7">CD225/dispanin family protein</fullName>
    </submittedName>
</protein>
<organism evidence="7 8">
    <name type="scientific">Rhodococcus artemisiae</name>
    <dbReference type="NCBI Taxonomy" id="714159"/>
    <lineage>
        <taxon>Bacteria</taxon>
        <taxon>Bacillati</taxon>
        <taxon>Actinomycetota</taxon>
        <taxon>Actinomycetes</taxon>
        <taxon>Mycobacteriales</taxon>
        <taxon>Nocardiaceae</taxon>
        <taxon>Rhodococcus</taxon>
    </lineage>
</organism>
<name>A0ABU7LA06_9NOCA</name>
<evidence type="ECO:0000313" key="8">
    <source>
        <dbReference type="Proteomes" id="UP001336020"/>
    </source>
</evidence>
<feature type="region of interest" description="Disordered" evidence="5">
    <location>
        <begin position="1"/>
        <end position="21"/>
    </location>
</feature>
<evidence type="ECO:0000256" key="1">
    <source>
        <dbReference type="ARBA" id="ARBA00004370"/>
    </source>
</evidence>
<evidence type="ECO:0000313" key="7">
    <source>
        <dbReference type="EMBL" id="MEE2058382.1"/>
    </source>
</evidence>
<dbReference type="Pfam" id="PF04505">
    <property type="entry name" value="CD225"/>
    <property type="match status" value="1"/>
</dbReference>
<sequence length="114" mass="12705">MTQQFQQHGFQHGAAPEYSRPPLPAQNTGWAVAAMLFFWPLAFSAFSNSAKVFPLWTMGDYEGAHRASAQAKKLGKISLMIWVVFMVLLVVLYVVIFAVAMASVEAVTDYPSYR</sequence>
<reference evidence="7 8" key="1">
    <citation type="submission" date="2023-07" db="EMBL/GenBank/DDBJ databases">
        <authorList>
            <person name="Girao M."/>
            <person name="Carvalho M.F."/>
        </authorList>
    </citation>
    <scope>NUCLEOTIDE SEQUENCE [LARGE SCALE GENOMIC DNA]</scope>
    <source>
        <strain evidence="7 8">YIM65754</strain>
    </source>
</reference>
<feature type="compositionally biased region" description="Low complexity" evidence="5">
    <location>
        <begin position="1"/>
        <end position="15"/>
    </location>
</feature>
<accession>A0ABU7LA06</accession>
<comment type="caution">
    <text evidence="7">The sequence shown here is derived from an EMBL/GenBank/DDBJ whole genome shotgun (WGS) entry which is preliminary data.</text>
</comment>